<protein>
    <submittedName>
        <fullName evidence="3">Uncharacterized protein</fullName>
    </submittedName>
</protein>
<evidence type="ECO:0000313" key="4">
    <source>
        <dbReference type="Proteomes" id="UP001281761"/>
    </source>
</evidence>
<sequence length="148" mass="17059">MSTQNIDIFQSLLDPNKIDAMVKIGKYTLIGIKWLWDFVKDKIPLLPSIAWPSVTSGVLMTATGVVIVVGIGGVVYLYKRNKRQQEELGRQRRLLERLQEQVEQQQRELQEYMNQQRVEPRDEIRQGQAVPRRNRRPLNAIAPPANAP</sequence>
<evidence type="ECO:0000256" key="1">
    <source>
        <dbReference type="SAM" id="MobiDB-lite"/>
    </source>
</evidence>
<keyword evidence="2" id="KW-0812">Transmembrane</keyword>
<keyword evidence="2" id="KW-0472">Membrane</keyword>
<keyword evidence="2" id="KW-1133">Transmembrane helix</keyword>
<reference evidence="3 4" key="1">
    <citation type="journal article" date="2022" name="bioRxiv">
        <title>Genomics of Preaxostyla Flagellates Illuminates Evolutionary Transitions and the Path Towards Mitochondrial Loss.</title>
        <authorList>
            <person name="Novak L.V.F."/>
            <person name="Treitli S.C."/>
            <person name="Pyrih J."/>
            <person name="Halakuc P."/>
            <person name="Pipaliya S.V."/>
            <person name="Vacek V."/>
            <person name="Brzon O."/>
            <person name="Soukal P."/>
            <person name="Eme L."/>
            <person name="Dacks J.B."/>
            <person name="Karnkowska A."/>
            <person name="Elias M."/>
            <person name="Hampl V."/>
        </authorList>
    </citation>
    <scope>NUCLEOTIDE SEQUENCE [LARGE SCALE GENOMIC DNA]</scope>
    <source>
        <strain evidence="3">NAU3</strain>
        <tissue evidence="3">Gut</tissue>
    </source>
</reference>
<comment type="caution">
    <text evidence="3">The sequence shown here is derived from an EMBL/GenBank/DDBJ whole genome shotgun (WGS) entry which is preliminary data.</text>
</comment>
<keyword evidence="4" id="KW-1185">Reference proteome</keyword>
<dbReference type="EMBL" id="JARBJD010000314">
    <property type="protein sequence ID" value="KAK2944092.1"/>
    <property type="molecule type" value="Genomic_DNA"/>
</dbReference>
<feature type="region of interest" description="Disordered" evidence="1">
    <location>
        <begin position="111"/>
        <end position="148"/>
    </location>
</feature>
<name>A0ABQ9WX82_9EUKA</name>
<proteinExistence type="predicted"/>
<organism evidence="3 4">
    <name type="scientific">Blattamonas nauphoetae</name>
    <dbReference type="NCBI Taxonomy" id="2049346"/>
    <lineage>
        <taxon>Eukaryota</taxon>
        <taxon>Metamonada</taxon>
        <taxon>Preaxostyla</taxon>
        <taxon>Oxymonadida</taxon>
        <taxon>Blattamonas</taxon>
    </lineage>
</organism>
<feature type="transmembrane region" description="Helical" evidence="2">
    <location>
        <begin position="54"/>
        <end position="78"/>
    </location>
</feature>
<evidence type="ECO:0000313" key="3">
    <source>
        <dbReference type="EMBL" id="KAK2944092.1"/>
    </source>
</evidence>
<dbReference type="Proteomes" id="UP001281761">
    <property type="component" value="Unassembled WGS sequence"/>
</dbReference>
<accession>A0ABQ9WX82</accession>
<evidence type="ECO:0000256" key="2">
    <source>
        <dbReference type="SAM" id="Phobius"/>
    </source>
</evidence>
<gene>
    <name evidence="3" type="ORF">BLNAU_20976</name>
</gene>
<feature type="compositionally biased region" description="Low complexity" evidence="1">
    <location>
        <begin position="137"/>
        <end position="148"/>
    </location>
</feature>